<accession>A0A409WDH5</accession>
<dbReference type="InterPro" id="IPR001155">
    <property type="entry name" value="OxRdtase_FMN_N"/>
</dbReference>
<keyword evidence="3" id="KW-1185">Reference proteome</keyword>
<dbReference type="STRING" id="231916.A0A409WDH5"/>
<dbReference type="Gene3D" id="3.20.20.70">
    <property type="entry name" value="Aldolase class I"/>
    <property type="match status" value="1"/>
</dbReference>
<name>A0A409WDH5_9AGAR</name>
<reference evidence="2 3" key="1">
    <citation type="journal article" date="2018" name="Evol. Lett.">
        <title>Horizontal gene cluster transfer increased hallucinogenic mushroom diversity.</title>
        <authorList>
            <person name="Reynolds H.T."/>
            <person name="Vijayakumar V."/>
            <person name="Gluck-Thaler E."/>
            <person name="Korotkin H.B."/>
            <person name="Matheny P.B."/>
            <person name="Slot J.C."/>
        </authorList>
    </citation>
    <scope>NUCLEOTIDE SEQUENCE [LARGE SCALE GENOMIC DNA]</scope>
    <source>
        <strain evidence="2 3">SRW20</strain>
    </source>
</reference>
<protein>
    <recommendedName>
        <fullName evidence="1">NADH:flavin oxidoreductase/NADH oxidase N-terminal domain-containing protein</fullName>
    </recommendedName>
</protein>
<evidence type="ECO:0000313" key="2">
    <source>
        <dbReference type="EMBL" id="PPQ76539.1"/>
    </source>
</evidence>
<dbReference type="OrthoDB" id="276546at2759"/>
<comment type="caution">
    <text evidence="2">The sequence shown here is derived from an EMBL/GenBank/DDBJ whole genome shotgun (WGS) entry which is preliminary data.</text>
</comment>
<evidence type="ECO:0000259" key="1">
    <source>
        <dbReference type="Pfam" id="PF00724"/>
    </source>
</evidence>
<dbReference type="InterPro" id="IPR045247">
    <property type="entry name" value="Oye-like"/>
</dbReference>
<dbReference type="Pfam" id="PF00724">
    <property type="entry name" value="Oxidored_FMN"/>
    <property type="match status" value="2"/>
</dbReference>
<sequence length="398" mass="44190">MAPENVQPLFTPLKIGDITIKNRITMSALTRNRAENTYPTDLIKEYYVQRAGAGLIVTEGILVTRQGTEWPHAPGLWDDKHVEGWKSIVDAVHEAGTKIYAQLWHGVYFILITWIRYLTLDLYVVGRAAHPDMPEQKLAGTPVYAPSAIAARGGKFRILPGAPGYVTPTAIDDPRKIIAQFKHAAVNAKKAGFDGVELHGANGYIVHQFLDSTSNKRTDEWGGSKENRARFALELLKELIDVFGKNVAVKVSPAGGYNDMGMPLDETLDTYSYYFSELDKLGLAYITLVRYTPVMDAVYDGVPRAIQHDVLASYRPYIKNTPLILNGGVTPEEGAELVKEGKIDAISIGFNWITHPDLVKRVEHGKPLDNVPDIPHLQTNKTSGDWRTGYTDYPVAVY</sequence>
<dbReference type="SUPFAM" id="SSF51395">
    <property type="entry name" value="FMN-linked oxidoreductases"/>
    <property type="match status" value="1"/>
</dbReference>
<dbReference type="EMBL" id="NHYE01005148">
    <property type="protein sequence ID" value="PPQ76539.1"/>
    <property type="molecule type" value="Genomic_DNA"/>
</dbReference>
<dbReference type="GO" id="GO:0010181">
    <property type="term" value="F:FMN binding"/>
    <property type="evidence" value="ECO:0007669"/>
    <property type="project" value="InterPro"/>
</dbReference>
<dbReference type="CDD" id="cd02933">
    <property type="entry name" value="OYE_like_FMN"/>
    <property type="match status" value="1"/>
</dbReference>
<dbReference type="InParanoid" id="A0A409WDH5"/>
<dbReference type="FunCoup" id="A0A409WDH5">
    <property type="interactions" value="214"/>
</dbReference>
<dbReference type="GO" id="GO:0016491">
    <property type="term" value="F:oxidoreductase activity"/>
    <property type="evidence" value="ECO:0007669"/>
    <property type="project" value="InterPro"/>
</dbReference>
<dbReference type="PANTHER" id="PTHR22893">
    <property type="entry name" value="NADH OXIDOREDUCTASE-RELATED"/>
    <property type="match status" value="1"/>
</dbReference>
<organism evidence="2 3">
    <name type="scientific">Gymnopilus dilepis</name>
    <dbReference type="NCBI Taxonomy" id="231916"/>
    <lineage>
        <taxon>Eukaryota</taxon>
        <taxon>Fungi</taxon>
        <taxon>Dikarya</taxon>
        <taxon>Basidiomycota</taxon>
        <taxon>Agaricomycotina</taxon>
        <taxon>Agaricomycetes</taxon>
        <taxon>Agaricomycetidae</taxon>
        <taxon>Agaricales</taxon>
        <taxon>Agaricineae</taxon>
        <taxon>Hymenogastraceae</taxon>
        <taxon>Gymnopilus</taxon>
    </lineage>
</organism>
<feature type="domain" description="NADH:flavin oxidoreductase/NADH oxidase N-terminal" evidence="1">
    <location>
        <begin position="172"/>
        <end position="368"/>
    </location>
</feature>
<dbReference type="PANTHER" id="PTHR22893:SF91">
    <property type="entry name" value="NADPH DEHYDROGENASE 2-RELATED"/>
    <property type="match status" value="1"/>
</dbReference>
<dbReference type="InterPro" id="IPR013785">
    <property type="entry name" value="Aldolase_TIM"/>
</dbReference>
<gene>
    <name evidence="2" type="ORF">CVT26_013238</name>
</gene>
<dbReference type="AlphaFoldDB" id="A0A409WDH5"/>
<proteinExistence type="predicted"/>
<dbReference type="Proteomes" id="UP000284706">
    <property type="component" value="Unassembled WGS sequence"/>
</dbReference>
<evidence type="ECO:0000313" key="3">
    <source>
        <dbReference type="Proteomes" id="UP000284706"/>
    </source>
</evidence>
<feature type="domain" description="NADH:flavin oxidoreductase/NADH oxidase N-terminal" evidence="1">
    <location>
        <begin position="9"/>
        <end position="106"/>
    </location>
</feature>